<dbReference type="Pfam" id="PF01909">
    <property type="entry name" value="NTP_transf_2"/>
    <property type="match status" value="1"/>
</dbReference>
<evidence type="ECO:0000313" key="12">
    <source>
        <dbReference type="Proteomes" id="UP000290975"/>
    </source>
</evidence>
<keyword evidence="6" id="KW-0547">Nucleotide-binding</keyword>
<dbReference type="SUPFAM" id="SSF81301">
    <property type="entry name" value="Nucleotidyltransferase"/>
    <property type="match status" value="1"/>
</dbReference>
<dbReference type="GO" id="GO:0016779">
    <property type="term" value="F:nucleotidyltransferase activity"/>
    <property type="evidence" value="ECO:0007669"/>
    <property type="project" value="UniProtKB-KW"/>
</dbReference>
<dbReference type="GO" id="GO:0046872">
    <property type="term" value="F:metal ion binding"/>
    <property type="evidence" value="ECO:0007669"/>
    <property type="project" value="UniProtKB-KW"/>
</dbReference>
<sequence length="98" mass="10821">MTREEAIARIKPHEAELRAAGITSLALFGSVARGDARADSDIDLMCEIDSNSRMGLLEFIDVQLRLADFTQCPVDLVERVAMRPRIRAAAESDMVAIF</sequence>
<feature type="domain" description="Polymerase nucleotidyl transferase" evidence="10">
    <location>
        <begin position="22"/>
        <end position="95"/>
    </location>
</feature>
<dbReference type="PANTHER" id="PTHR33571:SF14">
    <property type="entry name" value="PROTEIN ADENYLYLTRANSFERASE MJ0435-RELATED"/>
    <property type="match status" value="1"/>
</dbReference>
<keyword evidence="7" id="KW-0067">ATP-binding</keyword>
<dbReference type="AlphaFoldDB" id="A0A401IYI3"/>
<dbReference type="RefSeq" id="WP_019054526.1">
    <property type="nucleotide sequence ID" value="NZ_BBQY01000001.1"/>
</dbReference>
<evidence type="ECO:0000256" key="6">
    <source>
        <dbReference type="ARBA" id="ARBA00022741"/>
    </source>
</evidence>
<keyword evidence="5" id="KW-0479">Metal-binding</keyword>
<name>A0A401IYI3_SPHXE</name>
<gene>
    <name evidence="11" type="ORF">MBESOW_P0696</name>
</gene>
<dbReference type="GO" id="GO:0005524">
    <property type="term" value="F:ATP binding"/>
    <property type="evidence" value="ECO:0007669"/>
    <property type="project" value="UniProtKB-KW"/>
</dbReference>
<keyword evidence="8" id="KW-0460">Magnesium</keyword>
<dbReference type="PANTHER" id="PTHR33571">
    <property type="entry name" value="SSL8005 PROTEIN"/>
    <property type="match status" value="1"/>
</dbReference>
<proteinExistence type="inferred from homology"/>
<accession>A0A401IYI3</accession>
<dbReference type="CDD" id="cd05403">
    <property type="entry name" value="NT_KNTase_like"/>
    <property type="match status" value="1"/>
</dbReference>
<keyword evidence="2" id="KW-1277">Toxin-antitoxin system</keyword>
<dbReference type="Gene3D" id="3.30.460.10">
    <property type="entry name" value="Beta Polymerase, domain 2"/>
    <property type="match status" value="1"/>
</dbReference>
<evidence type="ECO:0000256" key="1">
    <source>
        <dbReference type="ARBA" id="ARBA00001946"/>
    </source>
</evidence>
<dbReference type="InterPro" id="IPR052038">
    <property type="entry name" value="Type-VII_TA_antitoxin"/>
</dbReference>
<evidence type="ECO:0000259" key="10">
    <source>
        <dbReference type="Pfam" id="PF01909"/>
    </source>
</evidence>
<reference evidence="11 12" key="1">
    <citation type="submission" date="2014-12" db="EMBL/GenBank/DDBJ databases">
        <title>Whole genome sequencing of Sphingobium xenophagum OW59.</title>
        <authorList>
            <person name="Ohta Y."/>
            <person name="Nishi S."/>
            <person name="Hatada Y."/>
        </authorList>
    </citation>
    <scope>NUCLEOTIDE SEQUENCE [LARGE SCALE GENOMIC DNA]</scope>
    <source>
        <strain evidence="11 12">OW59</strain>
    </source>
</reference>
<comment type="similarity">
    <text evidence="9">Belongs to the MntA antitoxin family.</text>
</comment>
<dbReference type="EMBL" id="BBQY01000001">
    <property type="protein sequence ID" value="GBH29442.1"/>
    <property type="molecule type" value="Genomic_DNA"/>
</dbReference>
<dbReference type="Proteomes" id="UP000290975">
    <property type="component" value="Unassembled WGS sequence"/>
</dbReference>
<evidence type="ECO:0000256" key="5">
    <source>
        <dbReference type="ARBA" id="ARBA00022723"/>
    </source>
</evidence>
<evidence type="ECO:0000256" key="9">
    <source>
        <dbReference type="ARBA" id="ARBA00038276"/>
    </source>
</evidence>
<evidence type="ECO:0000256" key="4">
    <source>
        <dbReference type="ARBA" id="ARBA00022695"/>
    </source>
</evidence>
<evidence type="ECO:0000256" key="2">
    <source>
        <dbReference type="ARBA" id="ARBA00022649"/>
    </source>
</evidence>
<evidence type="ECO:0000256" key="7">
    <source>
        <dbReference type="ARBA" id="ARBA00022840"/>
    </source>
</evidence>
<keyword evidence="4" id="KW-0548">Nucleotidyltransferase</keyword>
<evidence type="ECO:0000256" key="8">
    <source>
        <dbReference type="ARBA" id="ARBA00022842"/>
    </source>
</evidence>
<comment type="cofactor">
    <cofactor evidence="1">
        <name>Mg(2+)</name>
        <dbReference type="ChEBI" id="CHEBI:18420"/>
    </cofactor>
</comment>
<comment type="caution">
    <text evidence="11">The sequence shown here is derived from an EMBL/GenBank/DDBJ whole genome shotgun (WGS) entry which is preliminary data.</text>
</comment>
<organism evidence="11 12">
    <name type="scientific">Sphingobium xenophagum</name>
    <dbReference type="NCBI Taxonomy" id="121428"/>
    <lineage>
        <taxon>Bacteria</taxon>
        <taxon>Pseudomonadati</taxon>
        <taxon>Pseudomonadota</taxon>
        <taxon>Alphaproteobacteria</taxon>
        <taxon>Sphingomonadales</taxon>
        <taxon>Sphingomonadaceae</taxon>
        <taxon>Sphingobium</taxon>
    </lineage>
</organism>
<keyword evidence="3" id="KW-0808">Transferase</keyword>
<evidence type="ECO:0000313" key="11">
    <source>
        <dbReference type="EMBL" id="GBH29442.1"/>
    </source>
</evidence>
<dbReference type="InterPro" id="IPR002934">
    <property type="entry name" value="Polymerase_NTP_transf_dom"/>
</dbReference>
<protein>
    <recommendedName>
        <fullName evidence="10">Polymerase nucleotidyl transferase domain-containing protein</fullName>
    </recommendedName>
</protein>
<evidence type="ECO:0000256" key="3">
    <source>
        <dbReference type="ARBA" id="ARBA00022679"/>
    </source>
</evidence>
<dbReference type="InterPro" id="IPR043519">
    <property type="entry name" value="NT_sf"/>
</dbReference>
<keyword evidence="12" id="KW-1185">Reference proteome</keyword>